<evidence type="ECO:0000313" key="2">
    <source>
        <dbReference type="Proteomes" id="UP000011137"/>
    </source>
</evidence>
<sequence>MSETEAERTDAVAQALQSVGYNAEARHDLGGIVNVYDPSSAEKMYERADGACGGLIDVRMTTSTKFQIDVNPKGRYD</sequence>
<keyword evidence="2" id="KW-1185">Reference proteome</keyword>
<reference evidence="1 2" key="1">
    <citation type="journal article" date="2013" name="J. Virol.">
        <title>Insights into head-tailed viruses infecting extremely halophilic archaea.</title>
        <authorList>
            <person name="Pietila M.K."/>
            <person name="Laurinmaki P."/>
            <person name="Russell D.A."/>
            <person name="Ko C.C."/>
            <person name="Jacobs-Sera D."/>
            <person name="Butcher S.J."/>
            <person name="Bamford D.H."/>
            <person name="Hendrix R.W."/>
        </authorList>
    </citation>
    <scope>NUCLEOTIDE SEQUENCE [LARGE SCALE GENOMIC DNA]</scope>
</reference>
<dbReference type="EMBL" id="KC117377">
    <property type="protein sequence ID" value="AGC34385.1"/>
    <property type="molecule type" value="Genomic_DNA"/>
</dbReference>
<gene>
    <name evidence="1" type="primary">14</name>
    <name evidence="1" type="ORF">HVTV1_14</name>
</gene>
<name>L7TK77_9CAUD</name>
<organism evidence="1 2">
    <name type="scientific">Haloarcula vallismortis tailed virus 1</name>
    <dbReference type="NCBI Taxonomy" id="1262528"/>
    <lineage>
        <taxon>Viruses</taxon>
        <taxon>Duplodnaviria</taxon>
        <taxon>Heunggongvirae</taxon>
        <taxon>Uroviricota</taxon>
        <taxon>Caudoviricetes</taxon>
        <taxon>Thumleimavirales</taxon>
        <taxon>Druskaviridae</taxon>
        <taxon>Tredecimvirus</taxon>
        <taxon>Tredecimvirus thailandense</taxon>
        <taxon>Tredecimvirus HVTV1</taxon>
    </lineage>
</organism>
<proteinExistence type="predicted"/>
<dbReference type="GeneID" id="14477256"/>
<dbReference type="RefSeq" id="YP_007378920.1">
    <property type="nucleotide sequence ID" value="NC_020158.1"/>
</dbReference>
<accession>L7TK77</accession>
<dbReference type="Proteomes" id="UP000011137">
    <property type="component" value="Segment"/>
</dbReference>
<protein>
    <submittedName>
        <fullName evidence="1">Uncharacterized protein</fullName>
    </submittedName>
</protein>
<dbReference type="KEGG" id="vg:14477256"/>
<evidence type="ECO:0000313" key="1">
    <source>
        <dbReference type="EMBL" id="AGC34385.1"/>
    </source>
</evidence>